<keyword evidence="2 9" id="KW-0812">Transmembrane</keyword>
<keyword evidence="5" id="KW-0333">Golgi apparatus</keyword>
<evidence type="ECO:0000256" key="7">
    <source>
        <dbReference type="ARBA" id="ARBA00023180"/>
    </source>
</evidence>
<feature type="compositionally biased region" description="Basic and acidic residues" evidence="8">
    <location>
        <begin position="704"/>
        <end position="713"/>
    </location>
</feature>
<evidence type="ECO:0000256" key="3">
    <source>
        <dbReference type="ARBA" id="ARBA00022968"/>
    </source>
</evidence>
<dbReference type="InterPro" id="IPR029044">
    <property type="entry name" value="Nucleotide-diphossugar_trans"/>
</dbReference>
<evidence type="ECO:0000313" key="10">
    <source>
        <dbReference type="Proteomes" id="UP000829291"/>
    </source>
</evidence>
<name>A0ABM3GI80_NEOLC</name>
<dbReference type="Gene3D" id="3.90.550.10">
    <property type="entry name" value="Spore Coat Polysaccharide Biosynthesis Protein SpsA, Chain A"/>
    <property type="match status" value="2"/>
</dbReference>
<proteinExistence type="predicted"/>
<evidence type="ECO:0000256" key="2">
    <source>
        <dbReference type="ARBA" id="ARBA00022692"/>
    </source>
</evidence>
<evidence type="ECO:0000313" key="12">
    <source>
        <dbReference type="RefSeq" id="XP_046599981.1"/>
    </source>
</evidence>
<keyword evidence="10" id="KW-1185">Reference proteome</keyword>
<keyword evidence="6 9" id="KW-0472">Membrane</keyword>
<accession>A0ABM3GI80</accession>
<evidence type="ECO:0000256" key="1">
    <source>
        <dbReference type="ARBA" id="ARBA00004323"/>
    </source>
</evidence>
<protein>
    <submittedName>
        <fullName evidence="11 12">LARGE xylosyl- and glucuronyltransferase 2-like isoform X1</fullName>
    </submittedName>
</protein>
<evidence type="ECO:0000256" key="9">
    <source>
        <dbReference type="SAM" id="Phobius"/>
    </source>
</evidence>
<dbReference type="Pfam" id="PF13896">
    <property type="entry name" value="Glyco_transf_49"/>
    <property type="match status" value="2"/>
</dbReference>
<dbReference type="PANTHER" id="PTHR12270:SF25">
    <property type="entry name" value="GLYCOSYLTRANSFERASE-LIKE PROTEIN LARGE"/>
    <property type="match status" value="1"/>
</dbReference>
<dbReference type="Pfam" id="PF01501">
    <property type="entry name" value="Glyco_transf_8"/>
    <property type="match status" value="1"/>
</dbReference>
<dbReference type="InterPro" id="IPR051292">
    <property type="entry name" value="Xyl/GlcA_transferase"/>
</dbReference>
<keyword evidence="3" id="KW-0735">Signal-anchor</keyword>
<keyword evidence="7" id="KW-0325">Glycoprotein</keyword>
<sequence>MARPWIRCFIGAIAISTMFYFYLFSNVAESDKSKKALQADLKFRKVYTSINEPHNLTGYRMPDEQPQPRRNVEVTSFHLSSSPTECSIIHVAMVCAGYNSTFTTVIVVKSILFYRRNPLHFHFIVDEIANTTLFTLFESWNLPNVQLSYYKSAELVPRVAWIPNKHYSGVYGLLKLILPEVLSVDKVIVLDTDVTILTDILRLWKLFDNFESQHLIGLVENQSDWYSKPSARNPFPWPALGRGFNTGVILMHLKRLRSMEFLKIWEKTSRGTLEEISETHLADQDIINAVIKKYPSILYRLDCTWNVQLSVQTLSENCYTNTNEINIIHWNSPKKQDVTNKHIDDFRKAYQIFLELDGNLLRRQLFPCQKADERVFSQNSETGHGTCQKFEESSRINYRTYLFLLEYENNFRYIPDVTLITQCSGDRLTLLEDLCKRWRGAISVALYFTDADTYNFIKFVRGSEELSKRRNIAYHVVYKEGDFYPVNYLRNVGMSHVTTSYVFQLDVDFLPSNGLYDTLMSSIVSLRLTQDRQVALIVPAFETERYRFNFPESKEALVRSLNRGMFYTFRYHIWSQGHAATNYTHWCKASEPYEVDWEPDFEPYVVVPSSAPSYDTRFVGFGWNKVSHIAHLAAMGYRFVVLPDAFVIHRPHAPSFDIVKFRQDSLYRRCLKKLKDTFVDELLRKYEASAVSNLKKRSRSSGTKVRDEKEQNA</sequence>
<comment type="subcellular location">
    <subcellularLocation>
        <location evidence="1">Golgi apparatus membrane</location>
        <topology evidence="1">Single-pass type II membrane protein</topology>
    </subcellularLocation>
</comment>
<dbReference type="RefSeq" id="XP_046599980.1">
    <property type="nucleotide sequence ID" value="XM_046744024.1"/>
</dbReference>
<keyword evidence="4 9" id="KW-1133">Transmembrane helix</keyword>
<organism evidence="10 12">
    <name type="scientific">Neodiprion lecontei</name>
    <name type="common">Redheaded pine sawfly</name>
    <dbReference type="NCBI Taxonomy" id="441921"/>
    <lineage>
        <taxon>Eukaryota</taxon>
        <taxon>Metazoa</taxon>
        <taxon>Ecdysozoa</taxon>
        <taxon>Arthropoda</taxon>
        <taxon>Hexapoda</taxon>
        <taxon>Insecta</taxon>
        <taxon>Pterygota</taxon>
        <taxon>Neoptera</taxon>
        <taxon>Endopterygota</taxon>
        <taxon>Hymenoptera</taxon>
        <taxon>Tenthredinoidea</taxon>
        <taxon>Diprionidae</taxon>
        <taxon>Diprioninae</taxon>
        <taxon>Neodiprion</taxon>
    </lineage>
</organism>
<dbReference type="RefSeq" id="XP_046599981.1">
    <property type="nucleotide sequence ID" value="XM_046744025.1"/>
</dbReference>
<evidence type="ECO:0000313" key="11">
    <source>
        <dbReference type="RefSeq" id="XP_046599980.1"/>
    </source>
</evidence>
<evidence type="ECO:0000256" key="4">
    <source>
        <dbReference type="ARBA" id="ARBA00022989"/>
    </source>
</evidence>
<dbReference type="PANTHER" id="PTHR12270">
    <property type="entry name" value="GLYCOSYLTRANSFERASE-RELATED"/>
    <property type="match status" value="1"/>
</dbReference>
<feature type="transmembrane region" description="Helical" evidence="9">
    <location>
        <begin position="5"/>
        <end position="24"/>
    </location>
</feature>
<dbReference type="SUPFAM" id="SSF53448">
    <property type="entry name" value="Nucleotide-diphospho-sugar transferases"/>
    <property type="match status" value="2"/>
</dbReference>
<dbReference type="Proteomes" id="UP000829291">
    <property type="component" value="Chromosome 6"/>
</dbReference>
<gene>
    <name evidence="11 12" type="primary">LOC107217058</name>
</gene>
<reference evidence="11 12" key="1">
    <citation type="submission" date="2025-05" db="UniProtKB">
        <authorList>
            <consortium name="RefSeq"/>
        </authorList>
    </citation>
    <scope>IDENTIFICATION</scope>
    <source>
        <tissue evidence="11 12">Thorax and Abdomen</tissue>
    </source>
</reference>
<evidence type="ECO:0000256" key="8">
    <source>
        <dbReference type="SAM" id="MobiDB-lite"/>
    </source>
</evidence>
<feature type="region of interest" description="Disordered" evidence="8">
    <location>
        <begin position="694"/>
        <end position="713"/>
    </location>
</feature>
<dbReference type="InterPro" id="IPR002495">
    <property type="entry name" value="Glyco_trans_8"/>
</dbReference>
<dbReference type="GeneID" id="107217058"/>
<evidence type="ECO:0000256" key="6">
    <source>
        <dbReference type="ARBA" id="ARBA00023136"/>
    </source>
</evidence>
<evidence type="ECO:0000256" key="5">
    <source>
        <dbReference type="ARBA" id="ARBA00023034"/>
    </source>
</evidence>